<proteinExistence type="inferred from homology"/>
<dbReference type="EMBL" id="FN649734">
    <property type="protein sequence ID" value="CBJ33592.1"/>
    <property type="molecule type" value="Genomic_DNA"/>
</dbReference>
<feature type="region of interest" description="Disordered" evidence="7">
    <location>
        <begin position="1"/>
        <end position="37"/>
    </location>
</feature>
<keyword evidence="4" id="KW-0963">Cytoplasm</keyword>
<evidence type="ECO:0000256" key="7">
    <source>
        <dbReference type="SAM" id="MobiDB-lite"/>
    </source>
</evidence>
<dbReference type="InParanoid" id="D7G3R5"/>
<dbReference type="GO" id="GO:0005819">
    <property type="term" value="C:spindle"/>
    <property type="evidence" value="ECO:0007669"/>
    <property type="project" value="UniProtKB-SubCell"/>
</dbReference>
<keyword evidence="10" id="KW-1185">Reference proteome</keyword>
<feature type="compositionally biased region" description="Basic residues" evidence="7">
    <location>
        <begin position="130"/>
        <end position="141"/>
    </location>
</feature>
<comment type="similarity">
    <text evidence="3">Belongs to the INCENP family.</text>
</comment>
<dbReference type="AlphaFoldDB" id="D7G3R5"/>
<gene>
    <name evidence="9" type="ORF">Esi_0523_0004</name>
</gene>
<protein>
    <recommendedName>
        <fullName evidence="8">Inner centromere protein ARK-binding domain-containing protein</fullName>
    </recommendedName>
</protein>
<organism evidence="9 10">
    <name type="scientific">Ectocarpus siliculosus</name>
    <name type="common">Brown alga</name>
    <name type="synonym">Conferva siliculosa</name>
    <dbReference type="NCBI Taxonomy" id="2880"/>
    <lineage>
        <taxon>Eukaryota</taxon>
        <taxon>Sar</taxon>
        <taxon>Stramenopiles</taxon>
        <taxon>Ochrophyta</taxon>
        <taxon>PX clade</taxon>
        <taxon>Phaeophyceae</taxon>
        <taxon>Ectocarpales</taxon>
        <taxon>Ectocarpaceae</taxon>
        <taxon>Ectocarpus</taxon>
    </lineage>
</organism>
<accession>D7G3R5</accession>
<feature type="region of interest" description="Disordered" evidence="7">
    <location>
        <begin position="122"/>
        <end position="162"/>
    </location>
</feature>
<evidence type="ECO:0000313" key="9">
    <source>
        <dbReference type="EMBL" id="CBJ33592.1"/>
    </source>
</evidence>
<name>D7G3R5_ECTSI</name>
<dbReference type="Pfam" id="PF03941">
    <property type="entry name" value="INCENP_ARK-bind"/>
    <property type="match status" value="1"/>
</dbReference>
<evidence type="ECO:0000256" key="3">
    <source>
        <dbReference type="ARBA" id="ARBA00010042"/>
    </source>
</evidence>
<reference evidence="9 10" key="1">
    <citation type="journal article" date="2010" name="Nature">
        <title>The Ectocarpus genome and the independent evolution of multicellularity in brown algae.</title>
        <authorList>
            <person name="Cock J.M."/>
            <person name="Sterck L."/>
            <person name="Rouze P."/>
            <person name="Scornet D."/>
            <person name="Allen A.E."/>
            <person name="Amoutzias G."/>
            <person name="Anthouard V."/>
            <person name="Artiguenave F."/>
            <person name="Aury J.M."/>
            <person name="Badger J.H."/>
            <person name="Beszteri B."/>
            <person name="Billiau K."/>
            <person name="Bonnet E."/>
            <person name="Bothwell J.H."/>
            <person name="Bowler C."/>
            <person name="Boyen C."/>
            <person name="Brownlee C."/>
            <person name="Carrano C.J."/>
            <person name="Charrier B."/>
            <person name="Cho G.Y."/>
            <person name="Coelho S.M."/>
            <person name="Collen J."/>
            <person name="Corre E."/>
            <person name="Da Silva C."/>
            <person name="Delage L."/>
            <person name="Delaroque N."/>
            <person name="Dittami S.M."/>
            <person name="Doulbeau S."/>
            <person name="Elias M."/>
            <person name="Farnham G."/>
            <person name="Gachon C.M."/>
            <person name="Gschloessl B."/>
            <person name="Heesch S."/>
            <person name="Jabbari K."/>
            <person name="Jubin C."/>
            <person name="Kawai H."/>
            <person name="Kimura K."/>
            <person name="Kloareg B."/>
            <person name="Kupper F.C."/>
            <person name="Lang D."/>
            <person name="Le Bail A."/>
            <person name="Leblanc C."/>
            <person name="Lerouge P."/>
            <person name="Lohr M."/>
            <person name="Lopez P.J."/>
            <person name="Martens C."/>
            <person name="Maumus F."/>
            <person name="Michel G."/>
            <person name="Miranda-Saavedra D."/>
            <person name="Morales J."/>
            <person name="Moreau H."/>
            <person name="Motomura T."/>
            <person name="Nagasato C."/>
            <person name="Napoli C.A."/>
            <person name="Nelson D.R."/>
            <person name="Nyvall-Collen P."/>
            <person name="Peters A.F."/>
            <person name="Pommier C."/>
            <person name="Potin P."/>
            <person name="Poulain J."/>
            <person name="Quesneville H."/>
            <person name="Read B."/>
            <person name="Rensing S.A."/>
            <person name="Ritter A."/>
            <person name="Rousvoal S."/>
            <person name="Samanta M."/>
            <person name="Samson G."/>
            <person name="Schroeder D.C."/>
            <person name="Segurens B."/>
            <person name="Strittmatter M."/>
            <person name="Tonon T."/>
            <person name="Tregear J.W."/>
            <person name="Valentin K."/>
            <person name="von Dassow P."/>
            <person name="Yamagishi T."/>
            <person name="Van de Peer Y."/>
            <person name="Wincker P."/>
        </authorList>
    </citation>
    <scope>NUCLEOTIDE SEQUENCE [LARGE SCALE GENOMIC DNA]</scope>
    <source>
        <strain evidence="10">Ec32 / CCAP1310/4</strain>
    </source>
</reference>
<dbReference type="OrthoDB" id="6123at2759"/>
<dbReference type="GO" id="GO:0005634">
    <property type="term" value="C:nucleus"/>
    <property type="evidence" value="ECO:0007669"/>
    <property type="project" value="UniProtKB-SubCell"/>
</dbReference>
<dbReference type="Gene3D" id="6.10.250.2990">
    <property type="match status" value="1"/>
</dbReference>
<evidence type="ECO:0000256" key="2">
    <source>
        <dbReference type="ARBA" id="ARBA00004186"/>
    </source>
</evidence>
<dbReference type="Proteomes" id="UP000002630">
    <property type="component" value="Linkage Group LG09"/>
</dbReference>
<keyword evidence="5" id="KW-0206">Cytoskeleton</keyword>
<evidence type="ECO:0000256" key="4">
    <source>
        <dbReference type="ARBA" id="ARBA00022490"/>
    </source>
</evidence>
<evidence type="ECO:0000256" key="6">
    <source>
        <dbReference type="ARBA" id="ARBA00023242"/>
    </source>
</evidence>
<feature type="compositionally biased region" description="Low complexity" evidence="7">
    <location>
        <begin position="142"/>
        <end position="154"/>
    </location>
</feature>
<dbReference type="EMBL" id="FN648734">
    <property type="protein sequence ID" value="CBJ33592.1"/>
    <property type="molecule type" value="Genomic_DNA"/>
</dbReference>
<comment type="subcellular location">
    <subcellularLocation>
        <location evidence="2">Cytoplasm</location>
        <location evidence="2">Cytoskeleton</location>
        <location evidence="2">Spindle</location>
    </subcellularLocation>
    <subcellularLocation>
        <location evidence="1">Nucleus</location>
    </subcellularLocation>
</comment>
<feature type="domain" description="Inner centromere protein ARK-binding" evidence="8">
    <location>
        <begin position="22"/>
        <end position="83"/>
    </location>
</feature>
<evidence type="ECO:0000259" key="8">
    <source>
        <dbReference type="Pfam" id="PF03941"/>
    </source>
</evidence>
<evidence type="ECO:0000256" key="5">
    <source>
        <dbReference type="ARBA" id="ARBA00023212"/>
    </source>
</evidence>
<keyword evidence="6" id="KW-0539">Nucleus</keyword>
<evidence type="ECO:0000313" key="10">
    <source>
        <dbReference type="Proteomes" id="UP000002630"/>
    </source>
</evidence>
<evidence type="ECO:0000256" key="1">
    <source>
        <dbReference type="ARBA" id="ARBA00004123"/>
    </source>
</evidence>
<dbReference type="InterPro" id="IPR005635">
    <property type="entry name" value="Inner_centromere_prot_ARK-bd"/>
</dbReference>
<sequence length="162" mass="17996">MGDSGDCSDNSEGEDKYFMSDESGSDDEGNDPALKKLESTFVPEWATNEGIAAALERQYGGDKPINPNKIFVDFYTCSLETIFDTNKKKWDRKSTGDWMSDRLTIAEKLAYDRAMGYVTINIKGSGDRRRSSRRSSRRGSKKGSSSSQASSASSFNNSHRNE</sequence>